<evidence type="ECO:0000313" key="1">
    <source>
        <dbReference type="EMBL" id="ACL43406.1"/>
    </source>
</evidence>
<protein>
    <recommendedName>
        <fullName evidence="2">Phytanoyl-CoA dioxygenase</fullName>
    </recommendedName>
</protein>
<organism evidence="1">
    <name type="scientific">Cyanothece sp. (strain PCC 7425 / ATCC 29141)</name>
    <dbReference type="NCBI Taxonomy" id="395961"/>
    <lineage>
        <taxon>Bacteria</taxon>
        <taxon>Bacillati</taxon>
        <taxon>Cyanobacteriota</taxon>
        <taxon>Cyanophyceae</taxon>
        <taxon>Gomontiellales</taxon>
        <taxon>Cyanothecaceae</taxon>
        <taxon>Cyanothece</taxon>
    </lineage>
</organism>
<dbReference type="KEGG" id="cyn:Cyan7425_1020"/>
<dbReference type="EMBL" id="CP001344">
    <property type="protein sequence ID" value="ACL43406.1"/>
    <property type="molecule type" value="Genomic_DNA"/>
</dbReference>
<proteinExistence type="predicted"/>
<accession>B8HXW7</accession>
<gene>
    <name evidence="1" type="ordered locus">Cyan7425_1020</name>
</gene>
<dbReference type="HOGENOM" id="CLU_985974_0_0_3"/>
<dbReference type="OrthoDB" id="7491517at2"/>
<evidence type="ECO:0008006" key="2">
    <source>
        <dbReference type="Google" id="ProtNLM"/>
    </source>
</evidence>
<reference evidence="1" key="1">
    <citation type="submission" date="2009-01" db="EMBL/GenBank/DDBJ databases">
        <title>Complete sequence of chromosome Cyanothece sp. PCC 7425.</title>
        <authorList>
            <consortium name="US DOE Joint Genome Institute"/>
            <person name="Lucas S."/>
            <person name="Copeland A."/>
            <person name="Lapidus A."/>
            <person name="Glavina del Rio T."/>
            <person name="Dalin E."/>
            <person name="Tice H."/>
            <person name="Bruce D."/>
            <person name="Goodwin L."/>
            <person name="Pitluck S."/>
            <person name="Sims D."/>
            <person name="Meineke L."/>
            <person name="Brettin T."/>
            <person name="Detter J.C."/>
            <person name="Han C."/>
            <person name="Larimer F."/>
            <person name="Land M."/>
            <person name="Hauser L."/>
            <person name="Kyrpides N."/>
            <person name="Ovchinnikova G."/>
            <person name="Liberton M."/>
            <person name="Stoeckel J."/>
            <person name="Banerjee A."/>
            <person name="Singh A."/>
            <person name="Page L."/>
            <person name="Sato H."/>
            <person name="Zhao L."/>
            <person name="Sherman L."/>
            <person name="Pakrasi H."/>
            <person name="Richardson P."/>
        </authorList>
    </citation>
    <scope>NUCLEOTIDE SEQUENCE</scope>
    <source>
        <strain evidence="1">PCC 7425</strain>
    </source>
</reference>
<sequence>MKIQYPWYDSLWLSSYVSAKKLIKDKYPYKYEEFIETFEPLKTNSDFQVKKINDLFDKNTLDVVKALIYQLKKEELEKHELFNFGRFIIHDHPFFCQLHAKVIDFVSEAVGEEVESSYNFLSLYNNFGVCAVHMDAPIAKWTLDVCIEQSEPWPIYFSQVRPWPEDFICETRDWEACIKNDPENQFTAYLLQEGEAIIFSGSSQWHYRERISKTQQQNYCYLIFFHFHPTGQRKIFYPKNWANLFGIPELDNVITAQGSPIRYEFAVNDPQRSINIVQEERA</sequence>
<dbReference type="AlphaFoldDB" id="B8HXW7"/>
<name>B8HXW7_CYAP4</name>